<dbReference type="EMBL" id="JAHBOM010000026">
    <property type="protein sequence ID" value="MBU8826550.1"/>
    <property type="molecule type" value="Genomic_DNA"/>
</dbReference>
<reference evidence="1 2" key="1">
    <citation type="submission" date="2021-05" db="EMBL/GenBank/DDBJ databases">
        <title>Draft Genome Sequences of Clinical Respiratory Isolates of Mycobacterium goodii Recovered in Ireland.</title>
        <authorList>
            <person name="Flanagan P.R."/>
            <person name="Mok S."/>
            <person name="Roycroft E."/>
            <person name="Rogers T.R."/>
            <person name="Fitzgibbon M."/>
        </authorList>
    </citation>
    <scope>NUCLEOTIDE SEQUENCE [LARGE SCALE GENOMIC DNA]</scope>
    <source>
        <strain evidence="1 2">14IE55</strain>
    </source>
</reference>
<comment type="caution">
    <text evidence="1">The sequence shown here is derived from an EMBL/GenBank/DDBJ whole genome shotgun (WGS) entry which is preliminary data.</text>
</comment>
<gene>
    <name evidence="1" type="ORF">KL859_27230</name>
</gene>
<evidence type="ECO:0000313" key="2">
    <source>
        <dbReference type="Proteomes" id="UP000696413"/>
    </source>
</evidence>
<organism evidence="1 2">
    <name type="scientific">Mycolicibacterium goodii</name>
    <name type="common">Mycobacterium goodii</name>
    <dbReference type="NCBI Taxonomy" id="134601"/>
    <lineage>
        <taxon>Bacteria</taxon>
        <taxon>Bacillati</taxon>
        <taxon>Actinomycetota</taxon>
        <taxon>Actinomycetes</taxon>
        <taxon>Mycobacteriales</taxon>
        <taxon>Mycobacteriaceae</taxon>
        <taxon>Mycolicibacterium</taxon>
    </lineage>
</organism>
<name>A0ABS6HYG0_MYCGD</name>
<evidence type="ECO:0000313" key="1">
    <source>
        <dbReference type="EMBL" id="MBU8826550.1"/>
    </source>
</evidence>
<sequence>MTPTPARTHTIVEIDQGTATPITFDLGTANEYGDFDAAAYEGNLYLSINGRLYGSLYIRHDAAAGHPTITLGQYDPATQQWEPRNEIGPELQGEIC</sequence>
<protein>
    <submittedName>
        <fullName evidence="1">Uncharacterized protein</fullName>
    </submittedName>
</protein>
<proteinExistence type="predicted"/>
<dbReference type="RefSeq" id="WP_214390522.1">
    <property type="nucleotide sequence ID" value="NZ_JAHBOK010000066.1"/>
</dbReference>
<keyword evidence="2" id="KW-1185">Reference proteome</keyword>
<dbReference type="Proteomes" id="UP000696413">
    <property type="component" value="Unassembled WGS sequence"/>
</dbReference>
<accession>A0ABS6HYG0</accession>